<keyword evidence="3" id="KW-1185">Reference proteome</keyword>
<dbReference type="SUPFAM" id="SSF52540">
    <property type="entry name" value="P-loop containing nucleoside triphosphate hydrolases"/>
    <property type="match status" value="1"/>
</dbReference>
<dbReference type="PANTHER" id="PTHR42957:SF1">
    <property type="entry name" value="HELICASE MJ1565-RELATED"/>
    <property type="match status" value="1"/>
</dbReference>
<dbReference type="InterPro" id="IPR008571">
    <property type="entry name" value="HerA-like"/>
</dbReference>
<dbReference type="Pfam" id="PF01935">
    <property type="entry name" value="DUF87"/>
    <property type="match status" value="1"/>
</dbReference>
<feature type="domain" description="Helicase HerA central" evidence="1">
    <location>
        <begin position="159"/>
        <end position="389"/>
    </location>
</feature>
<name>A0A4P6K5N6_KTERU</name>
<keyword evidence="2" id="KW-0547">Nucleotide-binding</keyword>
<dbReference type="KEGG" id="kbs:EPA93_35465"/>
<organism evidence="2 3">
    <name type="scientific">Ktedonosporobacter rubrisoli</name>
    <dbReference type="NCBI Taxonomy" id="2509675"/>
    <lineage>
        <taxon>Bacteria</taxon>
        <taxon>Bacillati</taxon>
        <taxon>Chloroflexota</taxon>
        <taxon>Ktedonobacteria</taxon>
        <taxon>Ktedonobacterales</taxon>
        <taxon>Ktedonosporobacteraceae</taxon>
        <taxon>Ktedonosporobacter</taxon>
    </lineage>
</organism>
<accession>A0A4P6K5N6</accession>
<evidence type="ECO:0000313" key="2">
    <source>
        <dbReference type="EMBL" id="QBD83687.1"/>
    </source>
</evidence>
<dbReference type="GO" id="GO:0005524">
    <property type="term" value="F:ATP binding"/>
    <property type="evidence" value="ECO:0007669"/>
    <property type="project" value="UniProtKB-KW"/>
</dbReference>
<dbReference type="InterPro" id="IPR027417">
    <property type="entry name" value="P-loop_NTPase"/>
</dbReference>
<dbReference type="PANTHER" id="PTHR42957">
    <property type="entry name" value="HELICASE MJ1565-RELATED"/>
    <property type="match status" value="1"/>
</dbReference>
<sequence length="569" mass="62949">MPARTMRKAVGIAKGPGETTHEYTFVSRDDEQELKNGEYVYYELVDPEQVGTNGQSSPMRRVLGRIVKRVPLQLYPDTFLGEPEISPTQVAAMVGYNARTNELFELHVAIMGYYNPATESFINPWIPPQSGTQIFLADDRMLAEILSRKQDRQPGSATIGSLLTRPVDAVPVVLSVKDVVSTHMAIIASTGAGKSYLASVLIEELMQPHNKACVLIIDPHGEYGTLDQIANAPQFSEAGNGRGAGYRAQVKVYKPEQVKVRVSTLEMGDMRALLPEMTEKQQYLLSRALRKARDMKKGMPWGVADLKIAIKSVAKQKNDEDGEGADDASTAHALTWRVEQRFENSFTFDDTQHLDLPEIFKPGQCTVLQLNEIDERDQQVIVATLLRRLYRARMDTEKGKVHSGDLYLPYPVFVLLEEAHHFAPSGIGVVSTSILKQVLAEGRKFGIGVGLISQRPGKLDADVLSQCQTQCIMRIVNEIDQKSVAAAIEGVGRELLGNLPALSKGQVIVAGASVNTPVICRVRKRHTTHGGESKDAPDIWQKYFSAEAQESRRRTEAPLNGNRGFNLMR</sequence>
<evidence type="ECO:0000259" key="1">
    <source>
        <dbReference type="Pfam" id="PF01935"/>
    </source>
</evidence>
<dbReference type="EMBL" id="CP035758">
    <property type="protein sequence ID" value="QBD83687.1"/>
    <property type="molecule type" value="Genomic_DNA"/>
</dbReference>
<dbReference type="OrthoDB" id="9806951at2"/>
<dbReference type="Gene3D" id="3.40.50.300">
    <property type="entry name" value="P-loop containing nucleotide triphosphate hydrolases"/>
    <property type="match status" value="2"/>
</dbReference>
<dbReference type="AlphaFoldDB" id="A0A4P6K5N6"/>
<keyword evidence="2" id="KW-0067">ATP-binding</keyword>
<proteinExistence type="predicted"/>
<gene>
    <name evidence="2" type="ORF">EPA93_35465</name>
</gene>
<evidence type="ECO:0000313" key="3">
    <source>
        <dbReference type="Proteomes" id="UP000290365"/>
    </source>
</evidence>
<dbReference type="InterPro" id="IPR002789">
    <property type="entry name" value="HerA_central"/>
</dbReference>
<protein>
    <submittedName>
        <fullName evidence="2">ATP-binding protein</fullName>
    </submittedName>
</protein>
<dbReference type="Proteomes" id="UP000290365">
    <property type="component" value="Chromosome"/>
</dbReference>
<reference evidence="2 3" key="1">
    <citation type="submission" date="2019-01" db="EMBL/GenBank/DDBJ databases">
        <title>Ktedonosporobacter rubrisoli SCAWS-G2.</title>
        <authorList>
            <person name="Huang Y."/>
            <person name="Yan B."/>
        </authorList>
    </citation>
    <scope>NUCLEOTIDE SEQUENCE [LARGE SCALE GENOMIC DNA]</scope>
    <source>
        <strain evidence="2 3">SCAWS-G2</strain>
    </source>
</reference>